<dbReference type="Proteomes" id="UP000221165">
    <property type="component" value="Unassembled WGS sequence"/>
</dbReference>
<feature type="compositionally biased region" description="Low complexity" evidence="1">
    <location>
        <begin position="321"/>
        <end position="333"/>
    </location>
</feature>
<feature type="region of interest" description="Disordered" evidence="1">
    <location>
        <begin position="321"/>
        <end position="369"/>
    </location>
</feature>
<comment type="caution">
    <text evidence="2">The sequence shown here is derived from an EMBL/GenBank/DDBJ whole genome shotgun (WGS) entry which is preliminary data.</text>
</comment>
<evidence type="ECO:0000313" key="2">
    <source>
        <dbReference type="EMBL" id="PHJ22221.1"/>
    </source>
</evidence>
<dbReference type="GeneID" id="94427342"/>
<feature type="region of interest" description="Disordered" evidence="1">
    <location>
        <begin position="507"/>
        <end position="527"/>
    </location>
</feature>
<protein>
    <submittedName>
        <fullName evidence="2">Uncharacterized protein</fullName>
    </submittedName>
</protein>
<feature type="compositionally biased region" description="Low complexity" evidence="1">
    <location>
        <begin position="15"/>
        <end position="26"/>
    </location>
</feature>
<reference evidence="2 3" key="1">
    <citation type="journal article" date="2017" name="Int. J. Parasitol.">
        <title>The genome of the protozoan parasite Cystoisospora suis and a reverse vaccinology approach to identify vaccine candidates.</title>
        <authorList>
            <person name="Palmieri N."/>
            <person name="Shrestha A."/>
            <person name="Ruttkowski B."/>
            <person name="Beck T."/>
            <person name="Vogl C."/>
            <person name="Tomley F."/>
            <person name="Blake D.P."/>
            <person name="Joachim A."/>
        </authorList>
    </citation>
    <scope>NUCLEOTIDE SEQUENCE [LARGE SCALE GENOMIC DNA]</scope>
    <source>
        <strain evidence="2 3">Wien I</strain>
    </source>
</reference>
<dbReference type="AlphaFoldDB" id="A0A2C6KDX8"/>
<feature type="compositionally biased region" description="Polar residues" evidence="1">
    <location>
        <begin position="338"/>
        <end position="349"/>
    </location>
</feature>
<name>A0A2C6KDX8_9APIC</name>
<evidence type="ECO:0000256" key="1">
    <source>
        <dbReference type="SAM" id="MobiDB-lite"/>
    </source>
</evidence>
<feature type="compositionally biased region" description="Low complexity" evidence="1">
    <location>
        <begin position="79"/>
        <end position="92"/>
    </location>
</feature>
<feature type="compositionally biased region" description="Low complexity" evidence="1">
    <location>
        <begin position="507"/>
        <end position="519"/>
    </location>
</feature>
<evidence type="ECO:0000313" key="3">
    <source>
        <dbReference type="Proteomes" id="UP000221165"/>
    </source>
</evidence>
<gene>
    <name evidence="2" type="ORF">CSUI_003936</name>
</gene>
<feature type="compositionally biased region" description="Low complexity" evidence="1">
    <location>
        <begin position="257"/>
        <end position="274"/>
    </location>
</feature>
<feature type="compositionally biased region" description="Polar residues" evidence="1">
    <location>
        <begin position="1"/>
        <end position="14"/>
    </location>
</feature>
<feature type="compositionally biased region" description="Basic and acidic residues" evidence="1">
    <location>
        <begin position="202"/>
        <end position="219"/>
    </location>
</feature>
<dbReference type="EMBL" id="MIGC01001777">
    <property type="protein sequence ID" value="PHJ22221.1"/>
    <property type="molecule type" value="Genomic_DNA"/>
</dbReference>
<sequence>MQFTGETPVSRQDPSSLFDFSILSSSQEEGGEEKNLHNYWPSEAGNSRRSLNDEDQGDSSLFSSTLVDPFSVEADDPSDALTKSLSSSSFLQKKTEEKGKEEEEEQQHLQRALLQVECMLKALDLDYYQTLHPSKGKDSAIILSPSDGTHSERGDSVAPDDFMREDWNVCQRGRRGSLSTEKDFSSPVKENNGVCFTHRNQGKIDENESRIESRLDTRNAKARSGQFVLTEDQDLPSSIPISTTVGSFSHEDRSPRAAVTSPSSSHVSDSPGTDESPSVHTPNVISPGDHTEESEHTPDPGKVADDFPHYFYVSLPSSDSHSIDSPRSLLSSPPASPRQNSTDFLTSPRTGEEKNNQENETAGGRERRNLTDAGTCSRWEYFQGREDKLWCTDIPVFFPEIPTFSSSSVSFSSFSRRRPGFPIRHFTRPSYVPAFHLRRCRSLCDAQNDVRETQESFFLGEGEEEEDHLLSPMFASFTRELNKVSRASSSDRRRLGRAVSCPSFFSVSSSPNSLTSHPVAYVSSHKD</sequence>
<feature type="compositionally biased region" description="Basic and acidic residues" evidence="1">
    <location>
        <begin position="149"/>
        <end position="160"/>
    </location>
</feature>
<proteinExistence type="predicted"/>
<feature type="region of interest" description="Disordered" evidence="1">
    <location>
        <begin position="178"/>
        <end position="305"/>
    </location>
</feature>
<feature type="compositionally biased region" description="Polar residues" evidence="1">
    <location>
        <begin position="275"/>
        <end position="284"/>
    </location>
</feature>
<accession>A0A2C6KDX8</accession>
<feature type="compositionally biased region" description="Basic and acidic residues" evidence="1">
    <location>
        <begin position="350"/>
        <end position="369"/>
    </location>
</feature>
<organism evidence="2 3">
    <name type="scientific">Cystoisospora suis</name>
    <dbReference type="NCBI Taxonomy" id="483139"/>
    <lineage>
        <taxon>Eukaryota</taxon>
        <taxon>Sar</taxon>
        <taxon>Alveolata</taxon>
        <taxon>Apicomplexa</taxon>
        <taxon>Conoidasida</taxon>
        <taxon>Coccidia</taxon>
        <taxon>Eucoccidiorida</taxon>
        <taxon>Eimeriorina</taxon>
        <taxon>Sarcocystidae</taxon>
        <taxon>Cystoisospora</taxon>
    </lineage>
</organism>
<keyword evidence="3" id="KW-1185">Reference proteome</keyword>
<feature type="compositionally biased region" description="Basic and acidic residues" evidence="1">
    <location>
        <begin position="289"/>
        <end position="305"/>
    </location>
</feature>
<dbReference type="VEuPathDB" id="ToxoDB:CSUI_003936"/>
<feature type="compositionally biased region" description="Polar residues" evidence="1">
    <location>
        <begin position="235"/>
        <end position="247"/>
    </location>
</feature>
<feature type="region of interest" description="Disordered" evidence="1">
    <location>
        <begin position="137"/>
        <end position="160"/>
    </location>
</feature>
<feature type="region of interest" description="Disordered" evidence="1">
    <location>
        <begin position="1"/>
        <end position="109"/>
    </location>
</feature>
<dbReference type="RefSeq" id="XP_067923898.1">
    <property type="nucleotide sequence ID" value="XM_068064131.1"/>
</dbReference>